<name>A0A7W6RCC1_9PROT</name>
<comment type="caution">
    <text evidence="1">The sequence shown here is derived from an EMBL/GenBank/DDBJ whole genome shotgun (WGS) entry which is preliminary data.</text>
</comment>
<dbReference type="EMBL" id="JACIGK010000008">
    <property type="protein sequence ID" value="MBB4265737.1"/>
    <property type="molecule type" value="Genomic_DNA"/>
</dbReference>
<evidence type="ECO:0000313" key="1">
    <source>
        <dbReference type="EMBL" id="MBB4265737.1"/>
    </source>
</evidence>
<evidence type="ECO:0000313" key="2">
    <source>
        <dbReference type="Proteomes" id="UP000554286"/>
    </source>
</evidence>
<gene>
    <name evidence="1" type="ORF">GGD89_001361</name>
</gene>
<reference evidence="1 2" key="1">
    <citation type="submission" date="2020-08" db="EMBL/GenBank/DDBJ databases">
        <title>Genome sequencing of Purple Non-Sulfur Bacteria from various extreme environments.</title>
        <authorList>
            <person name="Mayer M."/>
        </authorList>
    </citation>
    <scope>NUCLEOTIDE SEQUENCE [LARGE SCALE GENOMIC DNA]</scope>
    <source>
        <strain evidence="1 2">JA131</strain>
    </source>
</reference>
<dbReference type="AlphaFoldDB" id="A0A7W6RCC1"/>
<protein>
    <submittedName>
        <fullName evidence="1">Uncharacterized protein</fullName>
    </submittedName>
</protein>
<accession>A0A7W6RCC1</accession>
<sequence>MRYEKENPVFDPAYLGDTKLYPAEHVDIFWRRDENFLIRDVEVALAPRDALKNPEKQQRYSQWRKTWTANLGNSCADWMQPNGTTPAEVFGVLLSCGFADHLELKHALREFSSIQGCDWARDMLKGLPVEEDAPDRG</sequence>
<organism evidence="1 2">
    <name type="scientific">Roseospira visakhapatnamensis</name>
    <dbReference type="NCBI Taxonomy" id="390880"/>
    <lineage>
        <taxon>Bacteria</taxon>
        <taxon>Pseudomonadati</taxon>
        <taxon>Pseudomonadota</taxon>
        <taxon>Alphaproteobacteria</taxon>
        <taxon>Rhodospirillales</taxon>
        <taxon>Rhodospirillaceae</taxon>
        <taxon>Roseospira</taxon>
    </lineage>
</organism>
<dbReference type="Proteomes" id="UP000554286">
    <property type="component" value="Unassembled WGS sequence"/>
</dbReference>
<dbReference type="RefSeq" id="WP_184043402.1">
    <property type="nucleotide sequence ID" value="NZ_JACIGK010000008.1"/>
</dbReference>
<proteinExistence type="predicted"/>
<keyword evidence="2" id="KW-1185">Reference proteome</keyword>